<name>A0ABR4LP26_9EURO</name>
<dbReference type="RefSeq" id="XP_070885274.1">
    <property type="nucleotide sequence ID" value="XM_071024709.1"/>
</dbReference>
<dbReference type="GeneID" id="98139781"/>
<sequence>MHQHVDARRRRNLRANLHSRRGAWHSGTSGLRSTCGAHERTVLIARSPYLAGTWLVVGSWFSVVPSWNDSGACGWDLTPTLLQDGYFATCVLRSDCCTFWLGSRSCRTGPVGLR</sequence>
<keyword evidence="2" id="KW-1185">Reference proteome</keyword>
<evidence type="ECO:0000313" key="1">
    <source>
        <dbReference type="EMBL" id="KAL2866295.1"/>
    </source>
</evidence>
<proteinExistence type="predicted"/>
<protein>
    <submittedName>
        <fullName evidence="1">Uncharacterized protein</fullName>
    </submittedName>
</protein>
<dbReference type="EMBL" id="JBFXLQ010000026">
    <property type="protein sequence ID" value="KAL2866295.1"/>
    <property type="molecule type" value="Genomic_DNA"/>
</dbReference>
<comment type="caution">
    <text evidence="1">The sequence shown here is derived from an EMBL/GenBank/DDBJ whole genome shotgun (WGS) entry which is preliminary data.</text>
</comment>
<dbReference type="Proteomes" id="UP001610432">
    <property type="component" value="Unassembled WGS sequence"/>
</dbReference>
<evidence type="ECO:0000313" key="2">
    <source>
        <dbReference type="Proteomes" id="UP001610432"/>
    </source>
</evidence>
<accession>A0ABR4LP26</accession>
<gene>
    <name evidence="1" type="ORF">BJX67DRAFT_144283</name>
</gene>
<reference evidence="1 2" key="1">
    <citation type="submission" date="2024-07" db="EMBL/GenBank/DDBJ databases">
        <title>Section-level genome sequencing and comparative genomics of Aspergillus sections Usti and Cavernicolus.</title>
        <authorList>
            <consortium name="Lawrence Berkeley National Laboratory"/>
            <person name="Nybo J.L."/>
            <person name="Vesth T.C."/>
            <person name="Theobald S."/>
            <person name="Frisvad J.C."/>
            <person name="Larsen T.O."/>
            <person name="Kjaerboelling I."/>
            <person name="Rothschild-Mancinelli K."/>
            <person name="Lyhne E.K."/>
            <person name="Kogle M.E."/>
            <person name="Barry K."/>
            <person name="Clum A."/>
            <person name="Na H."/>
            <person name="Ledsgaard L."/>
            <person name="Lin J."/>
            <person name="Lipzen A."/>
            <person name="Kuo A."/>
            <person name="Riley R."/>
            <person name="Mondo S."/>
            <person name="Labutti K."/>
            <person name="Haridas S."/>
            <person name="Pangalinan J."/>
            <person name="Salamov A.A."/>
            <person name="Simmons B.A."/>
            <person name="Magnuson J.K."/>
            <person name="Chen J."/>
            <person name="Drula E."/>
            <person name="Henrissat B."/>
            <person name="Wiebenga A."/>
            <person name="Lubbers R.J."/>
            <person name="Gomes A.C."/>
            <person name="Macurrencykelacurrency M.R."/>
            <person name="Stajich J."/>
            <person name="Grigoriev I.V."/>
            <person name="Mortensen U.H."/>
            <person name="De Vries R.P."/>
            <person name="Baker S.E."/>
            <person name="Andersen M.R."/>
        </authorList>
    </citation>
    <scope>NUCLEOTIDE SEQUENCE [LARGE SCALE GENOMIC DNA]</scope>
    <source>
        <strain evidence="1 2">CBS 449.75</strain>
    </source>
</reference>
<organism evidence="1 2">
    <name type="scientific">Aspergillus lucknowensis</name>
    <dbReference type="NCBI Taxonomy" id="176173"/>
    <lineage>
        <taxon>Eukaryota</taxon>
        <taxon>Fungi</taxon>
        <taxon>Dikarya</taxon>
        <taxon>Ascomycota</taxon>
        <taxon>Pezizomycotina</taxon>
        <taxon>Eurotiomycetes</taxon>
        <taxon>Eurotiomycetidae</taxon>
        <taxon>Eurotiales</taxon>
        <taxon>Aspergillaceae</taxon>
        <taxon>Aspergillus</taxon>
        <taxon>Aspergillus subgen. Nidulantes</taxon>
    </lineage>
</organism>